<accession>A0ABS8YEE9</accession>
<feature type="domain" description="Gp5/Type VI secretion system Vgr protein OB-fold" evidence="1">
    <location>
        <begin position="293"/>
        <end position="359"/>
    </location>
</feature>
<proteinExistence type="predicted"/>
<comment type="caution">
    <text evidence="2">The sequence shown here is derived from an EMBL/GenBank/DDBJ whole genome shotgun (WGS) entry which is preliminary data.</text>
</comment>
<evidence type="ECO:0000259" key="1">
    <source>
        <dbReference type="Pfam" id="PF04717"/>
    </source>
</evidence>
<organism evidence="2 3">
    <name type="scientific">Paenibacillus profundus</name>
    <dbReference type="NCBI Taxonomy" id="1173085"/>
    <lineage>
        <taxon>Bacteria</taxon>
        <taxon>Bacillati</taxon>
        <taxon>Bacillota</taxon>
        <taxon>Bacilli</taxon>
        <taxon>Bacillales</taxon>
        <taxon>Paenibacillaceae</taxon>
        <taxon>Paenibacillus</taxon>
    </lineage>
</organism>
<evidence type="ECO:0000313" key="3">
    <source>
        <dbReference type="Proteomes" id="UP001199916"/>
    </source>
</evidence>
<sequence length="474" mass="54146">MSQSALTYHNLQVAPYRLVNLQELKLTKKINEHTRLTFTGIVPEELKDSYVEMTDADTTIEISQIDEEGGSKPLFSGIVLHIGIKVVRDIYYLEVEAVSHSYKLDVKRKSRSFQNKAMTIPKLLDEIALDYPGMDVVDEATDNARLGRFTVQYQETDWQFLKRMASRYHTSLMPAAVFDRPKFYFGIFESSSQTRLEDYHYTVRKRMTTYRYFAENDSPNVDENDFIYYEVETDRVLELGSWIGFKGKSLYVCEARTEVKNGLLTHMYVLCLHKGLRQKVLYNRQIVGASLQGKVIDVAKDKVRVHLDIDEKQNKGEAHWFPYTSVYTAEGHSGWYVMPELGDTVRIYFQSDKEEEGVASSSVRQDSTEGGTNKLGNPNIKYFRTASGKELMMSPDEIVITAKDGEIFIRLNEKNGIEIFSKKNIKITSEDSILMDSGKKVVISAKNEISMSCKESSIKLDGNATIIGKELKTN</sequence>
<protein>
    <recommendedName>
        <fullName evidence="1">Gp5/Type VI secretion system Vgr protein OB-fold domain-containing protein</fullName>
    </recommendedName>
</protein>
<dbReference type="SUPFAM" id="SSF69279">
    <property type="entry name" value="Phage tail proteins"/>
    <property type="match status" value="1"/>
</dbReference>
<reference evidence="2 3" key="1">
    <citation type="submission" date="2021-11" db="EMBL/GenBank/DDBJ databases">
        <title>Draft genome sequence of Paenibacillus profundus YoMME, a new Gram-positive bacteria with exoelectrogenic properties.</title>
        <authorList>
            <person name="Hubenova Y."/>
            <person name="Hubenova E."/>
            <person name="Manasiev Y."/>
            <person name="Peykov S."/>
            <person name="Mitov M."/>
        </authorList>
    </citation>
    <scope>NUCLEOTIDE SEQUENCE [LARGE SCALE GENOMIC DNA]</scope>
    <source>
        <strain evidence="2 3">YoMME</strain>
    </source>
</reference>
<dbReference type="Pfam" id="PF04717">
    <property type="entry name" value="Phage_base_V"/>
    <property type="match status" value="1"/>
</dbReference>
<dbReference type="InterPro" id="IPR006531">
    <property type="entry name" value="Gp5/Vgr_OB"/>
</dbReference>
<dbReference type="RefSeq" id="WP_233697117.1">
    <property type="nucleotide sequence ID" value="NZ_JAJNBZ010000009.1"/>
</dbReference>
<dbReference type="Gene3D" id="3.55.50.10">
    <property type="entry name" value="Baseplate protein-like domains"/>
    <property type="match status" value="1"/>
</dbReference>
<keyword evidence="3" id="KW-1185">Reference proteome</keyword>
<dbReference type="EMBL" id="JAJNBZ010000009">
    <property type="protein sequence ID" value="MCE5170375.1"/>
    <property type="molecule type" value="Genomic_DNA"/>
</dbReference>
<gene>
    <name evidence="2" type="ORF">LQV63_13745</name>
</gene>
<evidence type="ECO:0000313" key="2">
    <source>
        <dbReference type="EMBL" id="MCE5170375.1"/>
    </source>
</evidence>
<dbReference type="Pfam" id="PF05954">
    <property type="entry name" value="Phage_GPD"/>
    <property type="match status" value="1"/>
</dbReference>
<name>A0ABS8YEE9_9BACL</name>
<dbReference type="Proteomes" id="UP001199916">
    <property type="component" value="Unassembled WGS sequence"/>
</dbReference>